<gene>
    <name evidence="1" type="ORF">ABB37_09338</name>
</gene>
<evidence type="ECO:0000313" key="1">
    <source>
        <dbReference type="EMBL" id="KPA74359.1"/>
    </source>
</evidence>
<comment type="caution">
    <text evidence="1">The sequence shown here is derived from an EMBL/GenBank/DDBJ whole genome shotgun (WGS) entry which is preliminary data.</text>
</comment>
<dbReference type="GeneID" id="26909621"/>
<accession>A0A0M9FRB5</accession>
<name>A0A0M9FRB5_LEPPY</name>
<protein>
    <submittedName>
        <fullName evidence="1">Uncharacterized protein</fullName>
    </submittedName>
</protein>
<reference evidence="1 2" key="1">
    <citation type="submission" date="2015-07" db="EMBL/GenBank/DDBJ databases">
        <title>High-quality genome of monoxenous trypanosomatid Leptomonas pyrrhocoris.</title>
        <authorList>
            <person name="Flegontov P."/>
            <person name="Butenko A."/>
            <person name="Firsov S."/>
            <person name="Vlcek C."/>
            <person name="Logacheva M.D."/>
            <person name="Field M."/>
            <person name="Filatov D."/>
            <person name="Flegontova O."/>
            <person name="Gerasimov E."/>
            <person name="Jackson A.P."/>
            <person name="Kelly S."/>
            <person name="Opperdoes F."/>
            <person name="O'Reilly A."/>
            <person name="Votypka J."/>
            <person name="Yurchenko V."/>
            <person name="Lukes J."/>
        </authorList>
    </citation>
    <scope>NUCLEOTIDE SEQUENCE [LARGE SCALE GENOMIC DNA]</scope>
    <source>
        <strain evidence="1">H10</strain>
    </source>
</reference>
<dbReference type="AlphaFoldDB" id="A0A0M9FRB5"/>
<organism evidence="1 2">
    <name type="scientific">Leptomonas pyrrhocoris</name>
    <name type="common">Firebug parasite</name>
    <dbReference type="NCBI Taxonomy" id="157538"/>
    <lineage>
        <taxon>Eukaryota</taxon>
        <taxon>Discoba</taxon>
        <taxon>Euglenozoa</taxon>
        <taxon>Kinetoplastea</taxon>
        <taxon>Metakinetoplastina</taxon>
        <taxon>Trypanosomatida</taxon>
        <taxon>Trypanosomatidae</taxon>
        <taxon>Leishmaniinae</taxon>
        <taxon>Leptomonas</taxon>
    </lineage>
</organism>
<keyword evidence="2" id="KW-1185">Reference proteome</keyword>
<proteinExistence type="predicted"/>
<dbReference type="RefSeq" id="XP_015652798.1">
    <property type="nucleotide sequence ID" value="XM_015808747.1"/>
</dbReference>
<dbReference type="EMBL" id="LGTL01000030">
    <property type="protein sequence ID" value="KPA74359.1"/>
    <property type="molecule type" value="Genomic_DNA"/>
</dbReference>
<dbReference type="Proteomes" id="UP000037923">
    <property type="component" value="Unassembled WGS sequence"/>
</dbReference>
<sequence>MHWLMLGRKTKQTRTAVTRRARRGLRSARSRGKPLLPFLIALPFHLCSSSASAPPPLRPPFLFLLLLCGQRKDARRCAVFHRPVAAMWRRKDEKRRVSLFLSRADIWRKELCLSPPRLPTSAYTVWSTAASFWVAFSALHLCLPVKLSSSISLRASVCSNGNWRTCRYWFSILLVFATYASKLHLGLSCWCLRCFFFVLSMPCHRTRRKLLFSSFSWSCRRRHKRQCGPPYGERKERRSGGAQATALYRRVQQCAWVRVRGGGE</sequence>
<evidence type="ECO:0000313" key="2">
    <source>
        <dbReference type="Proteomes" id="UP000037923"/>
    </source>
</evidence>
<dbReference type="VEuPathDB" id="TriTrypDB:LpyrH10_30_0990"/>